<evidence type="ECO:0000256" key="2">
    <source>
        <dbReference type="ARBA" id="ARBA00004448"/>
    </source>
</evidence>
<dbReference type="SUPFAM" id="SSF144091">
    <property type="entry name" value="Rhomboid-like"/>
    <property type="match status" value="1"/>
</dbReference>
<accession>A0ABD2X8B1</accession>
<feature type="transmembrane region" description="Helical" evidence="12">
    <location>
        <begin position="272"/>
        <end position="295"/>
    </location>
</feature>
<dbReference type="InterPro" id="IPR050925">
    <property type="entry name" value="Rhomboid_protease_S54"/>
</dbReference>
<reference evidence="14 15" key="1">
    <citation type="journal article" date="2024" name="bioRxiv">
        <title>A reference genome for Trichogramma kaykai: A tiny desert-dwelling parasitoid wasp with competing sex-ratio distorters.</title>
        <authorList>
            <person name="Culotta J."/>
            <person name="Lindsey A.R."/>
        </authorList>
    </citation>
    <scope>NUCLEOTIDE SEQUENCE [LARGE SCALE GENOMIC DNA]</scope>
    <source>
        <strain evidence="14 15">KSX58</strain>
    </source>
</reference>
<dbReference type="Proteomes" id="UP001627154">
    <property type="component" value="Unassembled WGS sequence"/>
</dbReference>
<dbReference type="AlphaFoldDB" id="A0ABD2X8B1"/>
<comment type="similarity">
    <text evidence="3">Belongs to the peptidase S54 family.</text>
</comment>
<dbReference type="PANTHER" id="PTHR43731">
    <property type="entry name" value="RHOMBOID PROTEASE"/>
    <property type="match status" value="1"/>
</dbReference>
<dbReference type="InterPro" id="IPR035952">
    <property type="entry name" value="Rhomboid-like_sf"/>
</dbReference>
<evidence type="ECO:0000256" key="5">
    <source>
        <dbReference type="ARBA" id="ARBA00022692"/>
    </source>
</evidence>
<comment type="subcellular location">
    <subcellularLocation>
        <location evidence="2">Mitochondrion inner membrane</location>
        <topology evidence="2">Multi-pass membrane protein</topology>
    </subcellularLocation>
</comment>
<comment type="catalytic activity">
    <reaction evidence="1">
        <text>Cleaves type-1 transmembrane domains using a catalytic dyad composed of serine and histidine that are contributed by different transmembrane domains.</text>
        <dbReference type="EC" id="3.4.21.105"/>
    </reaction>
</comment>
<feature type="transmembrane region" description="Helical" evidence="12">
    <location>
        <begin position="240"/>
        <end position="260"/>
    </location>
</feature>
<dbReference type="PANTHER" id="PTHR43731:SF14">
    <property type="entry name" value="PRESENILIN-ASSOCIATED RHOMBOID-LIKE PROTEIN, MITOCHONDRIAL"/>
    <property type="match status" value="1"/>
</dbReference>
<feature type="transmembrane region" description="Helical" evidence="12">
    <location>
        <begin position="187"/>
        <end position="208"/>
    </location>
</feature>
<dbReference type="EC" id="3.4.21.105" evidence="4"/>
<sequence>MATRMLLQLGVASNKCVFSSSLQKSKLQLQNVIKHNFRKVRDNNDLVQTQSFLGSGSTEMLWSGPSAGNKLLRAFVFASGFTGASFVGATIWEYERIRDRTYKTLNPFGYRFRSSVTGWRSNAKEWWMNLTEGQRMFWFICYANALVFVAWKIPSIRPTMLKYFATNPVSNVTCLPMVLSMFSHFNLWHLAANMYVLHSFSTAAVGYLGKEQFLAVYLSSGVLSSFVSNAYKILLNRHGFSLGASGAIMGILAFICTQFPDTKLSIIMLPQFTFSAGSAIKAIMAFDTAGCVMGWQFFDHAAHLGGAFFGIIWQFWGLEHVWRKRGPLLQYWHEIRNPPK</sequence>
<dbReference type="Gene3D" id="1.20.1540.10">
    <property type="entry name" value="Rhomboid-like"/>
    <property type="match status" value="1"/>
</dbReference>
<keyword evidence="11 12" id="KW-0472">Membrane</keyword>
<dbReference type="GO" id="GO:0005743">
    <property type="term" value="C:mitochondrial inner membrane"/>
    <property type="evidence" value="ECO:0007669"/>
    <property type="project" value="UniProtKB-SubCell"/>
</dbReference>
<name>A0ABD2X8B1_9HYME</name>
<evidence type="ECO:0000256" key="3">
    <source>
        <dbReference type="ARBA" id="ARBA00009045"/>
    </source>
</evidence>
<dbReference type="FunFam" id="1.20.1540.10:FF:000005">
    <property type="entry name" value="Presenilins-associated rhomboid-like protein, mitochondrial"/>
    <property type="match status" value="1"/>
</dbReference>
<evidence type="ECO:0000256" key="12">
    <source>
        <dbReference type="SAM" id="Phobius"/>
    </source>
</evidence>
<evidence type="ECO:0000256" key="1">
    <source>
        <dbReference type="ARBA" id="ARBA00000156"/>
    </source>
</evidence>
<evidence type="ECO:0000256" key="9">
    <source>
        <dbReference type="ARBA" id="ARBA00022989"/>
    </source>
</evidence>
<dbReference type="EMBL" id="JBJJXI010000045">
    <property type="protein sequence ID" value="KAL3401557.1"/>
    <property type="molecule type" value="Genomic_DNA"/>
</dbReference>
<protein>
    <recommendedName>
        <fullName evidence="4">rhomboid protease</fullName>
        <ecNumber evidence="4">3.4.21.105</ecNumber>
    </recommendedName>
</protein>
<feature type="domain" description="Peptidase S54 rhomboid" evidence="13">
    <location>
        <begin position="177"/>
        <end position="316"/>
    </location>
</feature>
<evidence type="ECO:0000259" key="13">
    <source>
        <dbReference type="Pfam" id="PF01694"/>
    </source>
</evidence>
<keyword evidence="6" id="KW-0999">Mitochondrion inner membrane</keyword>
<evidence type="ECO:0000256" key="4">
    <source>
        <dbReference type="ARBA" id="ARBA00013039"/>
    </source>
</evidence>
<comment type="caution">
    <text evidence="14">The sequence shown here is derived from an EMBL/GenBank/DDBJ whole genome shotgun (WGS) entry which is preliminary data.</text>
</comment>
<feature type="transmembrane region" description="Helical" evidence="12">
    <location>
        <begin position="301"/>
        <end position="318"/>
    </location>
</feature>
<evidence type="ECO:0000313" key="15">
    <source>
        <dbReference type="Proteomes" id="UP001627154"/>
    </source>
</evidence>
<proteinExistence type="inferred from homology"/>
<evidence type="ECO:0000313" key="14">
    <source>
        <dbReference type="EMBL" id="KAL3401557.1"/>
    </source>
</evidence>
<evidence type="ECO:0000256" key="7">
    <source>
        <dbReference type="ARBA" id="ARBA00022801"/>
    </source>
</evidence>
<feature type="transmembrane region" description="Helical" evidence="12">
    <location>
        <begin position="71"/>
        <end position="92"/>
    </location>
</feature>
<feature type="transmembrane region" description="Helical" evidence="12">
    <location>
        <begin position="136"/>
        <end position="153"/>
    </location>
</feature>
<evidence type="ECO:0000256" key="8">
    <source>
        <dbReference type="ARBA" id="ARBA00022946"/>
    </source>
</evidence>
<keyword evidence="15" id="KW-1185">Reference proteome</keyword>
<evidence type="ECO:0000256" key="6">
    <source>
        <dbReference type="ARBA" id="ARBA00022792"/>
    </source>
</evidence>
<organism evidence="14 15">
    <name type="scientific">Trichogramma kaykai</name>
    <dbReference type="NCBI Taxonomy" id="54128"/>
    <lineage>
        <taxon>Eukaryota</taxon>
        <taxon>Metazoa</taxon>
        <taxon>Ecdysozoa</taxon>
        <taxon>Arthropoda</taxon>
        <taxon>Hexapoda</taxon>
        <taxon>Insecta</taxon>
        <taxon>Pterygota</taxon>
        <taxon>Neoptera</taxon>
        <taxon>Endopterygota</taxon>
        <taxon>Hymenoptera</taxon>
        <taxon>Apocrita</taxon>
        <taxon>Proctotrupomorpha</taxon>
        <taxon>Chalcidoidea</taxon>
        <taxon>Trichogrammatidae</taxon>
        <taxon>Trichogramma</taxon>
    </lineage>
</organism>
<keyword evidence="7" id="KW-0378">Hydrolase</keyword>
<evidence type="ECO:0000256" key="10">
    <source>
        <dbReference type="ARBA" id="ARBA00023128"/>
    </source>
</evidence>
<keyword evidence="9 12" id="KW-1133">Transmembrane helix</keyword>
<evidence type="ECO:0000256" key="11">
    <source>
        <dbReference type="ARBA" id="ARBA00023136"/>
    </source>
</evidence>
<keyword evidence="8" id="KW-0809">Transit peptide</keyword>
<dbReference type="InterPro" id="IPR022764">
    <property type="entry name" value="Peptidase_S54_rhomboid_dom"/>
</dbReference>
<keyword evidence="10" id="KW-0496">Mitochondrion</keyword>
<dbReference type="Pfam" id="PF01694">
    <property type="entry name" value="Rhomboid"/>
    <property type="match status" value="1"/>
</dbReference>
<keyword evidence="5 12" id="KW-0812">Transmembrane</keyword>
<gene>
    <name evidence="14" type="ORF">TKK_005373</name>
</gene>
<dbReference type="GO" id="GO:0016787">
    <property type="term" value="F:hydrolase activity"/>
    <property type="evidence" value="ECO:0007669"/>
    <property type="project" value="UniProtKB-KW"/>
</dbReference>
<feature type="transmembrane region" description="Helical" evidence="12">
    <location>
        <begin position="215"/>
        <end position="234"/>
    </location>
</feature>